<organism evidence="1 2">
    <name type="scientific">Sphaerodactylus townsendi</name>
    <dbReference type="NCBI Taxonomy" id="933632"/>
    <lineage>
        <taxon>Eukaryota</taxon>
        <taxon>Metazoa</taxon>
        <taxon>Chordata</taxon>
        <taxon>Craniata</taxon>
        <taxon>Vertebrata</taxon>
        <taxon>Euteleostomi</taxon>
        <taxon>Lepidosauria</taxon>
        <taxon>Squamata</taxon>
        <taxon>Bifurcata</taxon>
        <taxon>Gekkota</taxon>
        <taxon>Sphaerodactylidae</taxon>
        <taxon>Sphaerodactylus</taxon>
    </lineage>
</organism>
<protein>
    <submittedName>
        <fullName evidence="1">Uncharacterized protein</fullName>
    </submittedName>
</protein>
<evidence type="ECO:0000313" key="1">
    <source>
        <dbReference type="EMBL" id="KAH7987438.1"/>
    </source>
</evidence>
<keyword evidence="2" id="KW-1185">Reference proteome</keyword>
<dbReference type="EMBL" id="CM037630">
    <property type="protein sequence ID" value="KAH7987438.1"/>
    <property type="molecule type" value="Genomic_DNA"/>
</dbReference>
<gene>
    <name evidence="1" type="ORF">K3G42_005079</name>
</gene>
<accession>A0ACB8E5C8</accession>
<evidence type="ECO:0000313" key="2">
    <source>
        <dbReference type="Proteomes" id="UP000827872"/>
    </source>
</evidence>
<reference evidence="1" key="1">
    <citation type="submission" date="2021-08" db="EMBL/GenBank/DDBJ databases">
        <title>The first chromosome-level gecko genome reveals the dynamic sex chromosomes of Neotropical dwarf geckos (Sphaerodactylidae: Sphaerodactylus).</title>
        <authorList>
            <person name="Pinto B.J."/>
            <person name="Keating S.E."/>
            <person name="Gamble T."/>
        </authorList>
    </citation>
    <scope>NUCLEOTIDE SEQUENCE</scope>
    <source>
        <strain evidence="1">TG3544</strain>
    </source>
</reference>
<sequence>MIKDPSENVTVIPEKGNITLTCGLQIKHSSKVLTLYWIKETVPNLCLFSASSEGSHGSNFSKDVNCCVDADIKKRRTAPPVNFSGRWLNHSLTIINAIPSDSGKYLCVVTIWSNKHVWKIASNVSVEVQNSTLSRESTTAYSLMKQLQISLGVIVSVIPVCGAIWLLCWKKKAKGNPAAERPRSRMEIELEGDDCSPYAVSSRNDIDKDEALYSVVMKPPGHISTLSDSKPTSQPGEKLHTVYALVTK</sequence>
<comment type="caution">
    <text evidence="1">The sequence shown here is derived from an EMBL/GenBank/DDBJ whole genome shotgun (WGS) entry which is preliminary data.</text>
</comment>
<name>A0ACB8E5C8_9SAUR</name>
<dbReference type="Proteomes" id="UP000827872">
    <property type="component" value="Linkage Group LG17"/>
</dbReference>
<proteinExistence type="predicted"/>